<dbReference type="EMBL" id="JAULJE010000024">
    <property type="protein sequence ID" value="KAK1327938.1"/>
    <property type="molecule type" value="Genomic_DNA"/>
</dbReference>
<feature type="region of interest" description="Disordered" evidence="1">
    <location>
        <begin position="451"/>
        <end position="518"/>
    </location>
</feature>
<feature type="compositionally biased region" description="Low complexity" evidence="1">
    <location>
        <begin position="29"/>
        <end position="40"/>
    </location>
</feature>
<dbReference type="GO" id="GO:0005198">
    <property type="term" value="F:structural molecule activity"/>
    <property type="evidence" value="ECO:0007669"/>
    <property type="project" value="InterPro"/>
</dbReference>
<feature type="compositionally biased region" description="Basic and acidic residues" evidence="1">
    <location>
        <begin position="216"/>
        <end position="300"/>
    </location>
</feature>
<dbReference type="PANTHER" id="PTHR12392:SF0">
    <property type="entry name" value="LADININ-1"/>
    <property type="match status" value="1"/>
</dbReference>
<comment type="caution">
    <text evidence="2">The sequence shown here is derived from an EMBL/GenBank/DDBJ whole genome shotgun (WGS) entry which is preliminary data.</text>
</comment>
<feature type="compositionally biased region" description="Low complexity" evidence="1">
    <location>
        <begin position="96"/>
        <end position="105"/>
    </location>
</feature>
<evidence type="ECO:0000313" key="2">
    <source>
        <dbReference type="EMBL" id="KAK1327938.1"/>
    </source>
</evidence>
<dbReference type="AlphaFoldDB" id="A0AA40HBD0"/>
<protein>
    <submittedName>
        <fullName evidence="2">Uncharacterized protein</fullName>
    </submittedName>
</protein>
<keyword evidence="3" id="KW-1185">Reference proteome</keyword>
<feature type="compositionally biased region" description="Basic and acidic residues" evidence="1">
    <location>
        <begin position="509"/>
        <end position="518"/>
    </location>
</feature>
<name>A0AA40HBD0_CNENI</name>
<feature type="compositionally biased region" description="Basic and acidic residues" evidence="1">
    <location>
        <begin position="143"/>
        <end position="159"/>
    </location>
</feature>
<feature type="compositionally biased region" description="Basic residues" evidence="1">
    <location>
        <begin position="495"/>
        <end position="508"/>
    </location>
</feature>
<sequence length="714" mass="75663">MVGLPSVEEAEVPTAPPAAPRDEGEEDAAAAAAAAAGVEATQGPVHERLEAEEGGDSLGPGQPARPSLTPTEEAAAPPRRSLSRERQAPRARAEEIAAAPEPGARQRGVPEKPPGAEQKPAGPEKTPGRETRPRAVDTPVVVAERKSVLAKTDVWERRPSPSPAAGAGAPGKQPPPGKAAGAERGRVSERALIFEKAQVSETKRVPKRAVASEQPQAREKPQAKEQPQAREKPRAKEKPQPEDEPRPKEKPQPEDEPRPKEKPQPEDEPRPKEKPQPEDEPRPKEKPQPEDEPRPKEKPQPRMSLGPRRRPRLGSSPWPGEARERGPSAACPQQSRGGAPLRPWPPASRPSRSRTGDPMAGASAGSRERILTQALDFGVPPARKFPQQLCPAAGLQGAVSPIPTAEASPGPPPHGPPLLPAAPWMGWATRGPRGCLGWGLGAAQTACVKIPSKEEEEEEDAFSPTGATYSSSLRRSSPRTISFRVSVPGAAGLSRRARPRGRGSRPRGRGSDARRTERAFGVPLVAPRRGGGVPGGQVGAVVGKRRLASHTRLSGPWSVALPQNATAWASLCGRSGVRRSLSLKNVALQRHSHRRAVDTWLCGLMSLPTTGLGSWKVDMDTHERPHLVVQSGTAGRKLEASTGLMGNGGGRERGVQTGQQVVAGTPKTPTGAQGEAFPRLARWGQVSPGQDGGPSWRFGGELSRGGWEVQGGSV</sequence>
<organism evidence="2 3">
    <name type="scientific">Cnephaeus nilssonii</name>
    <name type="common">Northern bat</name>
    <name type="synonym">Eptesicus nilssonii</name>
    <dbReference type="NCBI Taxonomy" id="3371016"/>
    <lineage>
        <taxon>Eukaryota</taxon>
        <taxon>Metazoa</taxon>
        <taxon>Chordata</taxon>
        <taxon>Craniata</taxon>
        <taxon>Vertebrata</taxon>
        <taxon>Euteleostomi</taxon>
        <taxon>Mammalia</taxon>
        <taxon>Eutheria</taxon>
        <taxon>Laurasiatheria</taxon>
        <taxon>Chiroptera</taxon>
        <taxon>Yangochiroptera</taxon>
        <taxon>Vespertilionidae</taxon>
        <taxon>Cnephaeus</taxon>
    </lineage>
</organism>
<feature type="compositionally biased region" description="Basic and acidic residues" evidence="1">
    <location>
        <begin position="126"/>
        <end position="135"/>
    </location>
</feature>
<proteinExistence type="predicted"/>
<gene>
    <name evidence="2" type="ORF">QTO34_012360</name>
</gene>
<feature type="region of interest" description="Disordered" evidence="1">
    <location>
        <begin position="1"/>
        <end position="369"/>
    </location>
</feature>
<dbReference type="Proteomes" id="UP001177744">
    <property type="component" value="Unassembled WGS sequence"/>
</dbReference>
<feature type="compositionally biased region" description="Basic and acidic residues" evidence="1">
    <location>
        <begin position="181"/>
        <end position="193"/>
    </location>
</feature>
<dbReference type="PANTHER" id="PTHR12392">
    <property type="entry name" value="LADININ 1"/>
    <property type="match status" value="1"/>
</dbReference>
<feature type="compositionally biased region" description="Polar residues" evidence="1">
    <location>
        <begin position="465"/>
        <end position="480"/>
    </location>
</feature>
<dbReference type="InterPro" id="IPR017404">
    <property type="entry name" value="Ladinin_1"/>
</dbReference>
<feature type="compositionally biased region" description="Basic and acidic residues" evidence="1">
    <location>
        <begin position="82"/>
        <end position="95"/>
    </location>
</feature>
<evidence type="ECO:0000313" key="3">
    <source>
        <dbReference type="Proteomes" id="UP001177744"/>
    </source>
</evidence>
<accession>A0AA40HBD0</accession>
<reference evidence="2" key="1">
    <citation type="submission" date="2023-06" db="EMBL/GenBank/DDBJ databases">
        <title>Reference genome for the Northern bat (Eptesicus nilssonii), a most northern bat species.</title>
        <authorList>
            <person name="Laine V.N."/>
            <person name="Pulliainen A.T."/>
            <person name="Lilley T.M."/>
        </authorList>
    </citation>
    <scope>NUCLEOTIDE SEQUENCE</scope>
    <source>
        <strain evidence="2">BLF_Eptnil</strain>
        <tissue evidence="2">Kidney</tissue>
    </source>
</reference>
<evidence type="ECO:0000256" key="1">
    <source>
        <dbReference type="SAM" id="MobiDB-lite"/>
    </source>
</evidence>